<reference evidence="4 5" key="1">
    <citation type="journal article" date="2011" name="J. Bacteriol.">
        <title>Genome sequence of 'Pedosphaera parvula' Ellin514, an aerobic Verrucomicrobial isolate from pasture soil.</title>
        <authorList>
            <person name="Kant R."/>
            <person name="van Passel M.W."/>
            <person name="Sangwan P."/>
            <person name="Palva A."/>
            <person name="Lucas S."/>
            <person name="Copeland A."/>
            <person name="Lapidus A."/>
            <person name="Glavina Del Rio T."/>
            <person name="Dalin E."/>
            <person name="Tice H."/>
            <person name="Bruce D."/>
            <person name="Goodwin L."/>
            <person name="Pitluck S."/>
            <person name="Chertkov O."/>
            <person name="Larimer F.W."/>
            <person name="Land M.L."/>
            <person name="Hauser L."/>
            <person name="Brettin T.S."/>
            <person name="Detter J.C."/>
            <person name="Han S."/>
            <person name="de Vos W.M."/>
            <person name="Janssen P.H."/>
            <person name="Smidt H."/>
        </authorList>
    </citation>
    <scope>NUCLEOTIDE SEQUENCE [LARGE SCALE GENOMIC DNA]</scope>
    <source>
        <strain evidence="4 5">Ellin514</strain>
    </source>
</reference>
<dbReference type="EMBL" id="ABOX02000018">
    <property type="protein sequence ID" value="EEF60297.1"/>
    <property type="molecule type" value="Genomic_DNA"/>
</dbReference>
<dbReference type="InterPro" id="IPR050595">
    <property type="entry name" value="Bact_response_regulator"/>
</dbReference>
<comment type="caution">
    <text evidence="4">The sequence shown here is derived from an EMBL/GenBank/DDBJ whole genome shotgun (WGS) entry which is preliminary data.</text>
</comment>
<keyword evidence="5" id="KW-1185">Reference proteome</keyword>
<evidence type="ECO:0000259" key="3">
    <source>
        <dbReference type="PROSITE" id="PS50110"/>
    </source>
</evidence>
<dbReference type="PROSITE" id="PS50110">
    <property type="entry name" value="RESPONSE_REGULATORY"/>
    <property type="match status" value="1"/>
</dbReference>
<feature type="domain" description="Response regulatory" evidence="3">
    <location>
        <begin position="40"/>
        <end position="164"/>
    </location>
</feature>
<dbReference type="InterPro" id="IPR001789">
    <property type="entry name" value="Sig_transdc_resp-reg_receiver"/>
</dbReference>
<dbReference type="STRING" id="320771.Cflav_PD2993"/>
<proteinExistence type="predicted"/>
<dbReference type="GO" id="GO:0000160">
    <property type="term" value="P:phosphorelay signal transduction system"/>
    <property type="evidence" value="ECO:0007669"/>
    <property type="project" value="InterPro"/>
</dbReference>
<evidence type="ECO:0000313" key="5">
    <source>
        <dbReference type="Proteomes" id="UP000003688"/>
    </source>
</evidence>
<evidence type="ECO:0000256" key="2">
    <source>
        <dbReference type="PROSITE-ProRule" id="PRU00169"/>
    </source>
</evidence>
<dbReference type="SUPFAM" id="SSF52172">
    <property type="entry name" value="CheY-like"/>
    <property type="match status" value="1"/>
</dbReference>
<protein>
    <submittedName>
        <fullName evidence="4">Response regulator receiver protein</fullName>
    </submittedName>
</protein>
<dbReference type="RefSeq" id="WP_007415677.1">
    <property type="nucleotide sequence ID" value="NZ_ABOX02000018.1"/>
</dbReference>
<sequence length="181" mass="19594">MKLFGKWKKEEPLAEAKPFSATDNPELSASPKDAIGSGRKILVVDDNSVVLKAFELKLKAGGFQVLTATDGSAAVSCARQAKPDIIVLDINFPPDVGSSGLQWNGFNILQWLRRFEEIGRIPVIIITSNQAETFKEKALEAGAIAFFQKPINYEEFMVAVRRAIGQASVTGTSAMPPSLPS</sequence>
<evidence type="ECO:0000313" key="4">
    <source>
        <dbReference type="EMBL" id="EEF60297.1"/>
    </source>
</evidence>
<feature type="modified residue" description="4-aspartylphosphate" evidence="2">
    <location>
        <position position="89"/>
    </location>
</feature>
<dbReference type="SMART" id="SM00448">
    <property type="entry name" value="REC"/>
    <property type="match status" value="1"/>
</dbReference>
<organism evidence="4 5">
    <name type="scientific">Pedosphaera parvula (strain Ellin514)</name>
    <dbReference type="NCBI Taxonomy" id="320771"/>
    <lineage>
        <taxon>Bacteria</taxon>
        <taxon>Pseudomonadati</taxon>
        <taxon>Verrucomicrobiota</taxon>
        <taxon>Pedosphaerae</taxon>
        <taxon>Pedosphaerales</taxon>
        <taxon>Pedosphaeraceae</taxon>
        <taxon>Pedosphaera</taxon>
    </lineage>
</organism>
<dbReference type="PANTHER" id="PTHR44591">
    <property type="entry name" value="STRESS RESPONSE REGULATOR PROTEIN 1"/>
    <property type="match status" value="1"/>
</dbReference>
<accession>B9XIN4</accession>
<dbReference type="PANTHER" id="PTHR44591:SF3">
    <property type="entry name" value="RESPONSE REGULATORY DOMAIN-CONTAINING PROTEIN"/>
    <property type="match status" value="1"/>
</dbReference>
<dbReference type="Gene3D" id="3.40.50.2300">
    <property type="match status" value="1"/>
</dbReference>
<dbReference type="InterPro" id="IPR011006">
    <property type="entry name" value="CheY-like_superfamily"/>
</dbReference>
<name>B9XIN4_PEDPL</name>
<keyword evidence="1 2" id="KW-0597">Phosphoprotein</keyword>
<dbReference type="Proteomes" id="UP000003688">
    <property type="component" value="Unassembled WGS sequence"/>
</dbReference>
<dbReference type="Pfam" id="PF00072">
    <property type="entry name" value="Response_reg"/>
    <property type="match status" value="1"/>
</dbReference>
<dbReference type="AlphaFoldDB" id="B9XIN4"/>
<gene>
    <name evidence="4" type="ORF">Cflav_PD2993</name>
</gene>
<dbReference type="OrthoDB" id="123403at2"/>
<evidence type="ECO:0000256" key="1">
    <source>
        <dbReference type="ARBA" id="ARBA00022553"/>
    </source>
</evidence>